<dbReference type="HAMAP" id="MF_00378">
    <property type="entry name" value="Exonuc_7_L"/>
    <property type="match status" value="1"/>
</dbReference>
<keyword evidence="4 5" id="KW-0269">Exonuclease</keyword>
<dbReference type="CDD" id="cd04489">
    <property type="entry name" value="ExoVII_LU_OBF"/>
    <property type="match status" value="1"/>
</dbReference>
<evidence type="ECO:0000259" key="7">
    <source>
        <dbReference type="Pfam" id="PF02601"/>
    </source>
</evidence>
<reference evidence="9 10" key="1">
    <citation type="submission" date="2018-04" db="EMBL/GenBank/DDBJ databases">
        <title>Novel Campyloabacter and Helicobacter Species and Strains.</title>
        <authorList>
            <person name="Mannion A.J."/>
            <person name="Shen Z."/>
            <person name="Fox J.G."/>
        </authorList>
    </citation>
    <scope>NUCLEOTIDE SEQUENCE [LARGE SCALE GENOMIC DNA]</scope>
    <source>
        <strain evidence="9 10">MIT 04-9362</strain>
    </source>
</reference>
<evidence type="ECO:0000256" key="2">
    <source>
        <dbReference type="ARBA" id="ARBA00022722"/>
    </source>
</evidence>
<evidence type="ECO:0000256" key="4">
    <source>
        <dbReference type="ARBA" id="ARBA00022839"/>
    </source>
</evidence>
<evidence type="ECO:0000256" key="1">
    <source>
        <dbReference type="ARBA" id="ARBA00022490"/>
    </source>
</evidence>
<dbReference type="GO" id="GO:0009318">
    <property type="term" value="C:exodeoxyribonuclease VII complex"/>
    <property type="evidence" value="ECO:0007669"/>
    <property type="project" value="UniProtKB-UniRule"/>
</dbReference>
<protein>
    <recommendedName>
        <fullName evidence="5">Exodeoxyribonuclease 7 large subunit</fullName>
        <ecNumber evidence="5">3.1.11.6</ecNumber>
    </recommendedName>
    <alternativeName>
        <fullName evidence="5">Exodeoxyribonuclease VII large subunit</fullName>
        <shortName evidence="5">Exonuclease VII large subunit</shortName>
    </alternativeName>
</protein>
<evidence type="ECO:0000259" key="8">
    <source>
        <dbReference type="Pfam" id="PF13742"/>
    </source>
</evidence>
<name>A0A3D8JBA4_9HELI</name>
<gene>
    <name evidence="5" type="primary">xseA</name>
    <name evidence="9" type="ORF">CQA57_01115</name>
</gene>
<evidence type="ECO:0000256" key="5">
    <source>
        <dbReference type="HAMAP-Rule" id="MF_00378"/>
    </source>
</evidence>
<sequence>MKYLSVSALNAQIQSLIESTFVEVFVEGEVSNLTKHSSGHYYFSIKDKDSSIRCVMFRGNASKLKFDLQNTQKVLVRGNISVYVPRGEYQILCLSIEPSGQGALHFAYEQLKQKLQEKGFFEARHKKVLPKFPKKIALITSNTGAALQDMLRVAHNRWNLVKLVNIDTLVQGDEAKNHIVQNIKFADSFFETSEAFDVIVLARGGGSLEDLWAFNEEVVAQAIFEAKTPIVSAIGHEIDYVISDFVVDMRAPTPSAAMEMILPDRNTWMINISNMYDDILFQTQKFFNQLHKQVKDYSFFLRQHQIENKLQANQKKLLELQEMLLSKIENFLLSKNPIILKEQLDFYFKNFLAKKELMYKEILAELKSKNLDRLCQNGFAQIMYQDKIVSLDKLHIGDEIEIVSTRIQANATINKLTTKP</sequence>
<dbReference type="PANTHER" id="PTHR30008:SF0">
    <property type="entry name" value="EXODEOXYRIBONUCLEASE 7 LARGE SUBUNIT"/>
    <property type="match status" value="1"/>
</dbReference>
<organism evidence="9 10">
    <name type="scientific">Helicobacter anseris</name>
    <dbReference type="NCBI Taxonomy" id="375926"/>
    <lineage>
        <taxon>Bacteria</taxon>
        <taxon>Pseudomonadati</taxon>
        <taxon>Campylobacterota</taxon>
        <taxon>Epsilonproteobacteria</taxon>
        <taxon>Campylobacterales</taxon>
        <taxon>Helicobacteraceae</taxon>
        <taxon>Helicobacter</taxon>
    </lineage>
</organism>
<comment type="caution">
    <text evidence="9">The sequence shown here is derived from an EMBL/GenBank/DDBJ whole genome shotgun (WGS) entry which is preliminary data.</text>
</comment>
<proteinExistence type="inferred from homology"/>
<feature type="domain" description="OB-fold nucleic acid binding" evidence="8">
    <location>
        <begin position="4"/>
        <end position="96"/>
    </location>
</feature>
<dbReference type="InterPro" id="IPR003753">
    <property type="entry name" value="Exonuc_VII_L"/>
</dbReference>
<evidence type="ECO:0000313" key="10">
    <source>
        <dbReference type="Proteomes" id="UP000256695"/>
    </source>
</evidence>
<comment type="subunit">
    <text evidence="5">Heterooligomer composed of large and small subunits.</text>
</comment>
<comment type="catalytic activity">
    <reaction evidence="5 6">
        <text>Exonucleolytic cleavage in either 5'- to 3'- or 3'- to 5'-direction to yield nucleoside 5'-phosphates.</text>
        <dbReference type="EC" id="3.1.11.6"/>
    </reaction>
</comment>
<keyword evidence="3 5" id="KW-0378">Hydrolase</keyword>
<dbReference type="Proteomes" id="UP000256695">
    <property type="component" value="Unassembled WGS sequence"/>
</dbReference>
<comment type="subcellular location">
    <subcellularLocation>
        <location evidence="5 6">Cytoplasm</location>
    </subcellularLocation>
</comment>
<comment type="function">
    <text evidence="5">Bidirectionally degrades single-stranded DNA into large acid-insoluble oligonucleotides, which are then degraded further into small acid-soluble oligonucleotides.</text>
</comment>
<feature type="domain" description="Exonuclease VII large subunit C-terminal" evidence="7">
    <location>
        <begin position="121"/>
        <end position="408"/>
    </location>
</feature>
<dbReference type="EC" id="3.1.11.6" evidence="5"/>
<keyword evidence="2 5" id="KW-0540">Nuclease</keyword>
<keyword evidence="10" id="KW-1185">Reference proteome</keyword>
<dbReference type="InterPro" id="IPR020579">
    <property type="entry name" value="Exonuc_VII_lsu_C"/>
</dbReference>
<evidence type="ECO:0000256" key="3">
    <source>
        <dbReference type="ARBA" id="ARBA00022801"/>
    </source>
</evidence>
<evidence type="ECO:0000313" key="9">
    <source>
        <dbReference type="EMBL" id="RDU74682.1"/>
    </source>
</evidence>
<dbReference type="PANTHER" id="PTHR30008">
    <property type="entry name" value="EXODEOXYRIBONUCLEASE 7 LARGE SUBUNIT"/>
    <property type="match status" value="1"/>
</dbReference>
<evidence type="ECO:0000256" key="6">
    <source>
        <dbReference type="RuleBase" id="RU004355"/>
    </source>
</evidence>
<dbReference type="GO" id="GO:0008855">
    <property type="term" value="F:exodeoxyribonuclease VII activity"/>
    <property type="evidence" value="ECO:0007669"/>
    <property type="project" value="UniProtKB-UniRule"/>
</dbReference>
<dbReference type="EMBL" id="NXLX01000001">
    <property type="protein sequence ID" value="RDU74682.1"/>
    <property type="molecule type" value="Genomic_DNA"/>
</dbReference>
<dbReference type="NCBIfam" id="TIGR00237">
    <property type="entry name" value="xseA"/>
    <property type="match status" value="1"/>
</dbReference>
<dbReference type="Pfam" id="PF02601">
    <property type="entry name" value="Exonuc_VII_L"/>
    <property type="match status" value="1"/>
</dbReference>
<dbReference type="Pfam" id="PF13742">
    <property type="entry name" value="tRNA_anti_2"/>
    <property type="match status" value="1"/>
</dbReference>
<keyword evidence="1 5" id="KW-0963">Cytoplasm</keyword>
<dbReference type="GO" id="GO:0005737">
    <property type="term" value="C:cytoplasm"/>
    <property type="evidence" value="ECO:0007669"/>
    <property type="project" value="UniProtKB-SubCell"/>
</dbReference>
<comment type="similarity">
    <text evidence="5 6">Belongs to the XseA family.</text>
</comment>
<dbReference type="GO" id="GO:0006308">
    <property type="term" value="P:DNA catabolic process"/>
    <property type="evidence" value="ECO:0007669"/>
    <property type="project" value="UniProtKB-UniRule"/>
</dbReference>
<dbReference type="OrthoDB" id="9802795at2"/>
<dbReference type="GO" id="GO:0003676">
    <property type="term" value="F:nucleic acid binding"/>
    <property type="evidence" value="ECO:0007669"/>
    <property type="project" value="InterPro"/>
</dbReference>
<dbReference type="RefSeq" id="WP_115578390.1">
    <property type="nucleotide sequence ID" value="NZ_NXLX01000001.1"/>
</dbReference>
<dbReference type="AlphaFoldDB" id="A0A3D8JBA4"/>
<dbReference type="InterPro" id="IPR025824">
    <property type="entry name" value="OB-fold_nuc-bd_dom"/>
</dbReference>
<accession>A0A3D8JBA4</accession>